<dbReference type="Proteomes" id="UP000037035">
    <property type="component" value="Unassembled WGS sequence"/>
</dbReference>
<keyword evidence="2" id="KW-1185">Reference proteome</keyword>
<dbReference type="EMBL" id="LAVV01006553">
    <property type="protein sequence ID" value="KNZ59381.1"/>
    <property type="molecule type" value="Genomic_DNA"/>
</dbReference>
<accession>A0A0L6VF31</accession>
<organism evidence="1 2">
    <name type="scientific">Puccinia sorghi</name>
    <dbReference type="NCBI Taxonomy" id="27349"/>
    <lineage>
        <taxon>Eukaryota</taxon>
        <taxon>Fungi</taxon>
        <taxon>Dikarya</taxon>
        <taxon>Basidiomycota</taxon>
        <taxon>Pucciniomycotina</taxon>
        <taxon>Pucciniomycetes</taxon>
        <taxon>Pucciniales</taxon>
        <taxon>Pucciniaceae</taxon>
        <taxon>Puccinia</taxon>
    </lineage>
</organism>
<reference evidence="1 2" key="1">
    <citation type="submission" date="2015-08" db="EMBL/GenBank/DDBJ databases">
        <title>Next Generation Sequencing and Analysis of the Genome of Puccinia sorghi L Schw, the Causal Agent of Maize Common Rust.</title>
        <authorList>
            <person name="Rochi L."/>
            <person name="Burguener G."/>
            <person name="Darino M."/>
            <person name="Turjanski A."/>
            <person name="Kreff E."/>
            <person name="Dieguez M.J."/>
            <person name="Sacco F."/>
        </authorList>
    </citation>
    <scope>NUCLEOTIDE SEQUENCE [LARGE SCALE GENOMIC DNA]</scope>
    <source>
        <strain evidence="1 2">RO10H11247</strain>
    </source>
</reference>
<evidence type="ECO:0000313" key="2">
    <source>
        <dbReference type="Proteomes" id="UP000037035"/>
    </source>
</evidence>
<dbReference type="VEuPathDB" id="FungiDB:VP01_1744g1"/>
<feature type="non-terminal residue" evidence="1">
    <location>
        <position position="1"/>
    </location>
</feature>
<dbReference type="AlphaFoldDB" id="A0A0L6VF31"/>
<gene>
    <name evidence="1" type="ORF">VP01_1744g1</name>
</gene>
<protein>
    <submittedName>
        <fullName evidence="1">Uncharacterized protein</fullName>
    </submittedName>
</protein>
<sequence>EINLRKQGKKISIEYVFWNPKIQYKPPPTQSTYKKMAPLTPEDTKYIKLTSKKGKIDINWEIENLSFSKFKRYVFQSIQNQDAPELGDNTEQLINNGMITWEVSVPHNVMYTEK</sequence>
<proteinExistence type="predicted"/>
<evidence type="ECO:0000313" key="1">
    <source>
        <dbReference type="EMBL" id="KNZ59381.1"/>
    </source>
</evidence>
<comment type="caution">
    <text evidence="1">The sequence shown here is derived from an EMBL/GenBank/DDBJ whole genome shotgun (WGS) entry which is preliminary data.</text>
</comment>
<name>A0A0L6VF31_9BASI</name>